<feature type="compositionally biased region" description="Basic and acidic residues" evidence="6">
    <location>
        <begin position="644"/>
        <end position="655"/>
    </location>
</feature>
<dbReference type="SUPFAM" id="SSF51905">
    <property type="entry name" value="FAD/NAD(P)-binding domain"/>
    <property type="match status" value="1"/>
</dbReference>
<gene>
    <name evidence="7" type="ORF">IDH44_21695</name>
</gene>
<evidence type="ECO:0000256" key="3">
    <source>
        <dbReference type="ARBA" id="ARBA00023002"/>
    </source>
</evidence>
<dbReference type="InterPro" id="IPR039650">
    <property type="entry name" value="HdrA-like"/>
</dbReference>
<evidence type="ECO:0000313" key="8">
    <source>
        <dbReference type="Proteomes" id="UP000621560"/>
    </source>
</evidence>
<dbReference type="GO" id="GO:0046872">
    <property type="term" value="F:metal ion binding"/>
    <property type="evidence" value="ECO:0007669"/>
    <property type="project" value="UniProtKB-KW"/>
</dbReference>
<dbReference type="Proteomes" id="UP000621560">
    <property type="component" value="Unassembled WGS sequence"/>
</dbReference>
<proteinExistence type="predicted"/>
<dbReference type="PANTHER" id="PTHR43498">
    <property type="entry name" value="FERREDOXIN:COB-COM HETERODISULFIDE REDUCTASE SUBUNIT A"/>
    <property type="match status" value="1"/>
</dbReference>
<dbReference type="PRINTS" id="PR00411">
    <property type="entry name" value="PNDRDTASEI"/>
</dbReference>
<name>A0A927GTZ4_9BACL</name>
<dbReference type="Gene3D" id="3.50.50.60">
    <property type="entry name" value="FAD/NAD(P)-binding domain"/>
    <property type="match status" value="1"/>
</dbReference>
<dbReference type="Pfam" id="PF03130">
    <property type="entry name" value="HEAT_PBS"/>
    <property type="match status" value="1"/>
</dbReference>
<dbReference type="InterPro" id="IPR004155">
    <property type="entry name" value="PBS_lyase_HEAT"/>
</dbReference>
<evidence type="ECO:0000256" key="2">
    <source>
        <dbReference type="ARBA" id="ARBA00022723"/>
    </source>
</evidence>
<evidence type="ECO:0000256" key="5">
    <source>
        <dbReference type="ARBA" id="ARBA00023014"/>
    </source>
</evidence>
<evidence type="ECO:0000256" key="4">
    <source>
        <dbReference type="ARBA" id="ARBA00023004"/>
    </source>
</evidence>
<feature type="region of interest" description="Disordered" evidence="6">
    <location>
        <begin position="627"/>
        <end position="655"/>
    </location>
</feature>
<dbReference type="InterPro" id="IPR036188">
    <property type="entry name" value="FAD/NAD-bd_sf"/>
</dbReference>
<keyword evidence="2" id="KW-0479">Metal-binding</keyword>
<dbReference type="AlphaFoldDB" id="A0A927GTZ4"/>
<evidence type="ECO:0000313" key="7">
    <source>
        <dbReference type="EMBL" id="MBD2847816.1"/>
    </source>
</evidence>
<keyword evidence="1" id="KW-0004">4Fe-4S</keyword>
<reference evidence="7" key="1">
    <citation type="submission" date="2020-09" db="EMBL/GenBank/DDBJ databases">
        <title>A novel bacterium of genus Paenibacillus, isolated from South China Sea.</title>
        <authorList>
            <person name="Huang H."/>
            <person name="Mo K."/>
            <person name="Hu Y."/>
        </authorList>
    </citation>
    <scope>NUCLEOTIDE SEQUENCE</scope>
    <source>
        <strain evidence="7">IB182496</strain>
    </source>
</reference>
<accession>A0A927GTZ4</accession>
<dbReference type="EMBL" id="JACXIZ010000045">
    <property type="protein sequence ID" value="MBD2847816.1"/>
    <property type="molecule type" value="Genomic_DNA"/>
</dbReference>
<dbReference type="GO" id="GO:0016491">
    <property type="term" value="F:oxidoreductase activity"/>
    <property type="evidence" value="ECO:0007669"/>
    <property type="project" value="UniProtKB-KW"/>
</dbReference>
<dbReference type="Pfam" id="PF12831">
    <property type="entry name" value="FAD_oxidored"/>
    <property type="match status" value="2"/>
</dbReference>
<keyword evidence="3" id="KW-0560">Oxidoreductase</keyword>
<dbReference type="GO" id="GO:0051539">
    <property type="term" value="F:4 iron, 4 sulfur cluster binding"/>
    <property type="evidence" value="ECO:0007669"/>
    <property type="project" value="UniProtKB-KW"/>
</dbReference>
<organism evidence="7 8">
    <name type="scientific">Paenibacillus sabuli</name>
    <dbReference type="NCBI Taxonomy" id="2772509"/>
    <lineage>
        <taxon>Bacteria</taxon>
        <taxon>Bacillati</taxon>
        <taxon>Bacillota</taxon>
        <taxon>Bacilli</taxon>
        <taxon>Bacillales</taxon>
        <taxon>Paenibacillaceae</taxon>
        <taxon>Paenibacillus</taxon>
    </lineage>
</organism>
<sequence length="655" mass="71995">MQLCQLRNSTRHVESVAEPQETWDLIVVGLGTAGAIAAVAAARHGLRVLGLDRHTVMGGVGTGGAVIGYYFGSRGGVYERLDEQARATEQEVFTPSHGVNAEGKQYVLEREALQAGATLRYETTITGVLLEGRTVKGLACFSPERGSYTAGARIVIDGTGNAELARWIGAELRGGRAFDGQPQPFSNPLVRLDGKRVRGFYTDSGYVRPEQPASMSAAIVDSALLSTHLRDTYTEEERFLRVAPQLGVREGPFIVGEDNVTLASFLDDDYTREPVFIAYSNIDNHSKDVAFESDLQRDWTVVAGLWGLKFTVPIPLGALIPQGFDGLLVAGRALAVDHDMASCVRMKRDMQQCGEAAAAAAYLAIKRDLPLAEVPYAELAPLLRESGCLPERHKVYFEPRVAAGEPAPPAIEWLTEPEDIRTGLAGDKPGIAIWSARRLGEAIRQHLRQWLQTEQGGHLQRHSAFALALLGDEAAAPVLREMVAERDPFVPRTSLKYNQVRGYTAVYLLGKLADREAASELIALLHTREAFRFDDANREFLSDERDLRFQYVSNAVTALARIGDRHTDLRDRIARAFARFRDELDGTLIISFKGTSEIRHVMDDKLAHYTRQAAARWREERDHAHAAAAADRMAATSSTVADEDAGRRPSRVDGV</sequence>
<dbReference type="Gene3D" id="1.25.10.10">
    <property type="entry name" value="Leucine-rich Repeat Variant"/>
    <property type="match status" value="1"/>
</dbReference>
<keyword evidence="4" id="KW-0408">Iron</keyword>
<keyword evidence="5" id="KW-0411">Iron-sulfur</keyword>
<protein>
    <submittedName>
        <fullName evidence="7">FAD-dependent oxidoreductase</fullName>
    </submittedName>
</protein>
<evidence type="ECO:0000256" key="1">
    <source>
        <dbReference type="ARBA" id="ARBA00022485"/>
    </source>
</evidence>
<dbReference type="RefSeq" id="WP_190920917.1">
    <property type="nucleotide sequence ID" value="NZ_JACXIZ010000045.1"/>
</dbReference>
<keyword evidence="8" id="KW-1185">Reference proteome</keyword>
<dbReference type="PANTHER" id="PTHR43498:SF1">
    <property type="entry name" value="COB--COM HETERODISULFIDE REDUCTASE IRON-SULFUR SUBUNIT A"/>
    <property type="match status" value="1"/>
</dbReference>
<evidence type="ECO:0000256" key="6">
    <source>
        <dbReference type="SAM" id="MobiDB-lite"/>
    </source>
</evidence>
<comment type="caution">
    <text evidence="7">The sequence shown here is derived from an EMBL/GenBank/DDBJ whole genome shotgun (WGS) entry which is preliminary data.</text>
</comment>
<dbReference type="InterPro" id="IPR011989">
    <property type="entry name" value="ARM-like"/>
</dbReference>